<proteinExistence type="inferred from homology"/>
<dbReference type="EMBL" id="CP024785">
    <property type="protein sequence ID" value="AUB38812.1"/>
    <property type="molecule type" value="Genomic_DNA"/>
</dbReference>
<dbReference type="RefSeq" id="WP_100900014.1">
    <property type="nucleotide sequence ID" value="NZ_CAWNNC010000001.1"/>
</dbReference>
<dbReference type="InterPro" id="IPR004282">
    <property type="entry name" value="CemA"/>
</dbReference>
<dbReference type="GO" id="GO:0015078">
    <property type="term" value="F:proton transmembrane transporter activity"/>
    <property type="evidence" value="ECO:0007669"/>
    <property type="project" value="UniProtKB-UniRule"/>
</dbReference>
<dbReference type="OrthoDB" id="418298at2"/>
<dbReference type="KEGG" id="nfl:COO91_04787"/>
<keyword evidence="8" id="KW-0997">Cell inner membrane</keyword>
<dbReference type="AlphaFoldDB" id="A0A2K8STM5"/>
<keyword evidence="6 8" id="KW-0406">Ion transport</keyword>
<sequence>MKNSVFSQKIYSFLLNTYRWYLQTPERSLDQAYDAALKIKEIENKHFNGNKIDIDSAMYSNSVMDYFESDLKKLLKTAKMRLTEFRASRWFLDEENQKAAQKAGIEHPSPSLVLEKLNFIDQVISKYTIISDQITSKALVVKSPNIPVDPVISDDNLLRVNAPTLPPKIPIQSSDNRPKPKLKADTMGVLPRSILSTITRLQVELDPNSEQEVIQNFRQAQRRTIISIRFILLLVIVPLLTHQIAKAFVVGPLVEKFRDTEEMQIFLNSEMEEEALVELQRFEEKLKFENFIRNAPPLLPNQIEIEMKKRAGEIAEEFRHESSNAIKNVFADIFSVGAFIWLLLVSKSSIAVIKDFFDRIVYGLSDSAKAFIIILFTDIFVGFHSPHGWEVLLEGVSRHWGLPANRDFIFLFIATFPVILDTIFKYWIFRYLNRISPSAVATYRNMNE</sequence>
<keyword evidence="10" id="KW-1185">Reference proteome</keyword>
<protein>
    <recommendedName>
        <fullName evidence="8">Proton extrusion protein PxcA</fullName>
    </recommendedName>
</protein>
<dbReference type="Pfam" id="PF03040">
    <property type="entry name" value="CemA"/>
    <property type="match status" value="1"/>
</dbReference>
<dbReference type="HAMAP" id="MF_01308">
    <property type="entry name" value="CemA_PxcA"/>
    <property type="match status" value="1"/>
</dbReference>
<keyword evidence="8" id="KW-1003">Cell membrane</keyword>
<keyword evidence="3 8" id="KW-0812">Transmembrane</keyword>
<evidence type="ECO:0000256" key="2">
    <source>
        <dbReference type="ARBA" id="ARBA00022448"/>
    </source>
</evidence>
<evidence type="ECO:0000256" key="6">
    <source>
        <dbReference type="ARBA" id="ARBA00023065"/>
    </source>
</evidence>
<dbReference type="PANTHER" id="PTHR33650:SF2">
    <property type="entry name" value="CHLOROPLAST ENVELOPE MEMBRANE PROTEIN"/>
    <property type="match status" value="1"/>
</dbReference>
<evidence type="ECO:0000256" key="1">
    <source>
        <dbReference type="ARBA" id="ARBA00004141"/>
    </source>
</evidence>
<dbReference type="Proteomes" id="UP000232003">
    <property type="component" value="Chromosome"/>
</dbReference>
<gene>
    <name evidence="8" type="primary">pxcA</name>
    <name evidence="9" type="ORF">COO91_04787</name>
</gene>
<evidence type="ECO:0000256" key="8">
    <source>
        <dbReference type="HAMAP-Rule" id="MF_01308"/>
    </source>
</evidence>
<keyword evidence="5 8" id="KW-1133">Transmembrane helix</keyword>
<keyword evidence="2 8" id="KW-0813">Transport</keyword>
<evidence type="ECO:0000256" key="3">
    <source>
        <dbReference type="ARBA" id="ARBA00022692"/>
    </source>
</evidence>
<comment type="similarity">
    <text evidence="8">Belongs to the CemA family.</text>
</comment>
<organism evidence="9 10">
    <name type="scientific">Nostoc flagelliforme CCNUN1</name>
    <dbReference type="NCBI Taxonomy" id="2038116"/>
    <lineage>
        <taxon>Bacteria</taxon>
        <taxon>Bacillati</taxon>
        <taxon>Cyanobacteriota</taxon>
        <taxon>Cyanophyceae</taxon>
        <taxon>Nostocales</taxon>
        <taxon>Nostocaceae</taxon>
        <taxon>Nostoc</taxon>
    </lineage>
</organism>
<evidence type="ECO:0000313" key="10">
    <source>
        <dbReference type="Proteomes" id="UP000232003"/>
    </source>
</evidence>
<evidence type="ECO:0000256" key="7">
    <source>
        <dbReference type="ARBA" id="ARBA00023136"/>
    </source>
</evidence>
<dbReference type="PANTHER" id="PTHR33650">
    <property type="entry name" value="CHLOROPLAST ENVELOPE MEMBRANE PROTEIN-RELATED"/>
    <property type="match status" value="1"/>
</dbReference>
<name>A0A2K8STM5_9NOSO</name>
<reference evidence="9 10" key="1">
    <citation type="submission" date="2017-11" db="EMBL/GenBank/DDBJ databases">
        <title>Complete genome of a free-living desiccation-tolerant cyanobacterium and its photosynthetic adaptation to extreme terrestrial habitat.</title>
        <authorList>
            <person name="Shang J."/>
        </authorList>
    </citation>
    <scope>NUCLEOTIDE SEQUENCE [LARGE SCALE GENOMIC DNA]</scope>
    <source>
        <strain evidence="9 10">CCNUN1</strain>
    </source>
</reference>
<evidence type="ECO:0000256" key="5">
    <source>
        <dbReference type="ARBA" id="ARBA00022989"/>
    </source>
</evidence>
<accession>A0A2K8STM5</accession>
<keyword evidence="7 8" id="KW-0472">Membrane</keyword>
<feature type="transmembrane region" description="Helical" evidence="8">
    <location>
        <begin position="226"/>
        <end position="245"/>
    </location>
</feature>
<evidence type="ECO:0000313" key="9">
    <source>
        <dbReference type="EMBL" id="AUB38812.1"/>
    </source>
</evidence>
<dbReference type="GO" id="GO:0005886">
    <property type="term" value="C:plasma membrane"/>
    <property type="evidence" value="ECO:0007669"/>
    <property type="project" value="UniProtKB-SubCell"/>
</dbReference>
<comment type="function">
    <text evidence="8">Required for H(+) efflux immediately after light irradiation to form a rapid H(+) concentration gradient across the thylakoid membranes. Together with PxcL, contributes to transient H(+) uptake following dark to light transition.</text>
</comment>
<comment type="subcellular location">
    <subcellularLocation>
        <location evidence="8">Cell inner membrane</location>
        <topology evidence="8">Multi-pass membrane protein</topology>
    </subcellularLocation>
    <subcellularLocation>
        <location evidence="1">Membrane</location>
        <topology evidence="1">Multi-pass membrane protein</topology>
    </subcellularLocation>
</comment>
<feature type="transmembrane region" description="Helical" evidence="8">
    <location>
        <begin position="329"/>
        <end position="346"/>
    </location>
</feature>
<keyword evidence="4 8" id="KW-0375">Hydrogen ion transport</keyword>
<feature type="transmembrane region" description="Helical" evidence="8">
    <location>
        <begin position="408"/>
        <end position="428"/>
    </location>
</feature>
<evidence type="ECO:0000256" key="4">
    <source>
        <dbReference type="ARBA" id="ARBA00022781"/>
    </source>
</evidence>
<dbReference type="NCBIfam" id="NF002703">
    <property type="entry name" value="PRK02507.1-1"/>
    <property type="match status" value="1"/>
</dbReference>
<feature type="transmembrane region" description="Helical" evidence="8">
    <location>
        <begin position="367"/>
        <end position="388"/>
    </location>
</feature>